<sequence>MKRVYDTGLVDNNQLSTAVNVITAGAAYSAVYLLRSGGQFNLIDESTSQRNNPNPEKPANGDILTLPIGLASKVRKSYIVVRTLINMSHLDDDLRKREVELIRIDYSFSGGFSDNQVYNFDNDDITVSPDYKMVSITKPVEMI</sequence>
<dbReference type="EMBL" id="OCNH01000001">
    <property type="protein sequence ID" value="SOD80960.1"/>
    <property type="molecule type" value="Genomic_DNA"/>
</dbReference>
<evidence type="ECO:0000313" key="1">
    <source>
        <dbReference type="EMBL" id="SOD80960.1"/>
    </source>
</evidence>
<organism evidence="1 2">
    <name type="scientific">Spirosoma fluviale</name>
    <dbReference type="NCBI Taxonomy" id="1597977"/>
    <lineage>
        <taxon>Bacteria</taxon>
        <taxon>Pseudomonadati</taxon>
        <taxon>Bacteroidota</taxon>
        <taxon>Cytophagia</taxon>
        <taxon>Cytophagales</taxon>
        <taxon>Cytophagaceae</taxon>
        <taxon>Spirosoma</taxon>
    </lineage>
</organism>
<dbReference type="RefSeq" id="WP_097125243.1">
    <property type="nucleotide sequence ID" value="NZ_OCNH01000001.1"/>
</dbReference>
<proteinExistence type="predicted"/>
<dbReference type="AlphaFoldDB" id="A0A286FCN5"/>
<dbReference type="OrthoDB" id="9967196at2"/>
<gene>
    <name evidence="1" type="ORF">SAMN06269250_1625</name>
</gene>
<dbReference type="Proteomes" id="UP000219452">
    <property type="component" value="Unassembled WGS sequence"/>
</dbReference>
<keyword evidence="2" id="KW-1185">Reference proteome</keyword>
<evidence type="ECO:0000313" key="2">
    <source>
        <dbReference type="Proteomes" id="UP000219452"/>
    </source>
</evidence>
<name>A0A286FCN5_9BACT</name>
<protein>
    <submittedName>
        <fullName evidence="1">Uncharacterized protein</fullName>
    </submittedName>
</protein>
<reference evidence="2" key="1">
    <citation type="submission" date="2017-09" db="EMBL/GenBank/DDBJ databases">
        <authorList>
            <person name="Varghese N."/>
            <person name="Submissions S."/>
        </authorList>
    </citation>
    <scope>NUCLEOTIDE SEQUENCE [LARGE SCALE GENOMIC DNA]</scope>
    <source>
        <strain evidence="2">DSM 29961</strain>
    </source>
</reference>
<accession>A0A286FCN5</accession>